<evidence type="ECO:0000313" key="1">
    <source>
        <dbReference type="EMBL" id="RYU09435.1"/>
    </source>
</evidence>
<reference evidence="1 2" key="1">
    <citation type="submission" date="2019-01" db="EMBL/GenBank/DDBJ databases">
        <title>Nocardioides guangzhouensis sp. nov., an actinobacterium isolated from soil.</title>
        <authorList>
            <person name="Fu Y."/>
            <person name="Cai Y."/>
            <person name="Lin Z."/>
            <person name="Chen P."/>
        </authorList>
    </citation>
    <scope>NUCLEOTIDE SEQUENCE [LARGE SCALE GENOMIC DNA]</scope>
    <source>
        <strain evidence="1 2">NBRC 105384</strain>
    </source>
</reference>
<keyword evidence="1" id="KW-0378">Hydrolase</keyword>
<proteinExistence type="predicted"/>
<accession>A0A4Q5IWX2</accession>
<comment type="caution">
    <text evidence="1">The sequence shown here is derived from an EMBL/GenBank/DDBJ whole genome shotgun (WGS) entry which is preliminary data.</text>
</comment>
<dbReference type="OrthoDB" id="9808993at2"/>
<evidence type="ECO:0000313" key="2">
    <source>
        <dbReference type="Proteomes" id="UP000291189"/>
    </source>
</evidence>
<name>A0A4Q5IWX2_9ACTN</name>
<gene>
    <name evidence="1" type="ORF">ETU37_20435</name>
</gene>
<organism evidence="1 2">
    <name type="scientific">Nocardioides iriomotensis</name>
    <dbReference type="NCBI Taxonomy" id="715784"/>
    <lineage>
        <taxon>Bacteria</taxon>
        <taxon>Bacillati</taxon>
        <taxon>Actinomycetota</taxon>
        <taxon>Actinomycetes</taxon>
        <taxon>Propionibacteriales</taxon>
        <taxon>Nocardioidaceae</taxon>
        <taxon>Nocardioides</taxon>
    </lineage>
</organism>
<keyword evidence="2" id="KW-1185">Reference proteome</keyword>
<protein>
    <submittedName>
        <fullName evidence="1">NUDIX hydrolase</fullName>
    </submittedName>
</protein>
<dbReference type="AlphaFoldDB" id="A0A4Q5IWX2"/>
<sequence>MSTPGRVIVSHRDANWLPRGGRADVVLADGDTAVPDPTCLVRLFATRDGRVLTVARADGGGHDLPTLAIDGGDVEATLRTLLVRTLGTVRPASMLGYVRNVVADPPDDYPWPSPYAHFVVWRCHVPADLDPAGAWLERTDAETHLGTRHWWPLAAQRPWLDRGMGTGVRRS</sequence>
<dbReference type="RefSeq" id="WP_129989200.1">
    <property type="nucleotide sequence ID" value="NZ_SDPU01000035.1"/>
</dbReference>
<dbReference type="Proteomes" id="UP000291189">
    <property type="component" value="Unassembled WGS sequence"/>
</dbReference>
<dbReference type="EMBL" id="SDPU01000035">
    <property type="protein sequence ID" value="RYU09435.1"/>
    <property type="molecule type" value="Genomic_DNA"/>
</dbReference>
<dbReference type="GO" id="GO:0016787">
    <property type="term" value="F:hydrolase activity"/>
    <property type="evidence" value="ECO:0007669"/>
    <property type="project" value="UniProtKB-KW"/>
</dbReference>